<evidence type="ECO:0000313" key="2">
    <source>
        <dbReference type="EMBL" id="KAF9789537.1"/>
    </source>
</evidence>
<feature type="compositionally biased region" description="Polar residues" evidence="1">
    <location>
        <begin position="1"/>
        <end position="13"/>
    </location>
</feature>
<evidence type="ECO:0000313" key="3">
    <source>
        <dbReference type="Proteomes" id="UP000736335"/>
    </source>
</evidence>
<protein>
    <submittedName>
        <fullName evidence="2">Uncharacterized protein</fullName>
    </submittedName>
</protein>
<reference evidence="2" key="2">
    <citation type="submission" date="2020-11" db="EMBL/GenBank/DDBJ databases">
        <authorList>
            <consortium name="DOE Joint Genome Institute"/>
            <person name="Kuo A."/>
            <person name="Miyauchi S."/>
            <person name="Kiss E."/>
            <person name="Drula E."/>
            <person name="Kohler A."/>
            <person name="Sanchez-Garcia M."/>
            <person name="Andreopoulos B."/>
            <person name="Barry K.W."/>
            <person name="Bonito G."/>
            <person name="Buee M."/>
            <person name="Carver A."/>
            <person name="Chen C."/>
            <person name="Cichocki N."/>
            <person name="Clum A."/>
            <person name="Culley D."/>
            <person name="Crous P.W."/>
            <person name="Fauchery L."/>
            <person name="Girlanda M."/>
            <person name="Hayes R."/>
            <person name="Keri Z."/>
            <person name="Labutti K."/>
            <person name="Lipzen A."/>
            <person name="Lombard V."/>
            <person name="Magnuson J."/>
            <person name="Maillard F."/>
            <person name="Morin E."/>
            <person name="Murat C."/>
            <person name="Nolan M."/>
            <person name="Ohm R."/>
            <person name="Pangilinan J."/>
            <person name="Pereira M."/>
            <person name="Perotto S."/>
            <person name="Peter M."/>
            <person name="Riley R."/>
            <person name="Sitrit Y."/>
            <person name="Stielow B."/>
            <person name="Szollosi G."/>
            <person name="Zifcakova L."/>
            <person name="Stursova M."/>
            <person name="Spatafora J.W."/>
            <person name="Tedersoo L."/>
            <person name="Vaario L.-M."/>
            <person name="Yamada A."/>
            <person name="Yan M."/>
            <person name="Wang P."/>
            <person name="Xu J."/>
            <person name="Bruns T."/>
            <person name="Baldrian P."/>
            <person name="Vilgalys R."/>
            <person name="Henrissat B."/>
            <person name="Grigoriev I.V."/>
            <person name="Hibbett D."/>
            <person name="Nagy L.G."/>
            <person name="Martin F.M."/>
        </authorList>
    </citation>
    <scope>NUCLEOTIDE SEQUENCE</scope>
    <source>
        <strain evidence="2">UH-Tt-Lm1</strain>
    </source>
</reference>
<feature type="compositionally biased region" description="Basic residues" evidence="1">
    <location>
        <begin position="280"/>
        <end position="293"/>
    </location>
</feature>
<feature type="region of interest" description="Disordered" evidence="1">
    <location>
        <begin position="1"/>
        <end position="23"/>
    </location>
</feature>
<gene>
    <name evidence="2" type="ORF">BJ322DRAFT_540977</name>
</gene>
<feature type="region of interest" description="Disordered" evidence="1">
    <location>
        <begin position="276"/>
        <end position="298"/>
    </location>
</feature>
<accession>A0A9P6LA63</accession>
<comment type="caution">
    <text evidence="2">The sequence shown here is derived from an EMBL/GenBank/DDBJ whole genome shotgun (WGS) entry which is preliminary data.</text>
</comment>
<dbReference type="EMBL" id="WIUZ02000003">
    <property type="protein sequence ID" value="KAF9789537.1"/>
    <property type="molecule type" value="Genomic_DNA"/>
</dbReference>
<name>A0A9P6LA63_9AGAM</name>
<evidence type="ECO:0000256" key="1">
    <source>
        <dbReference type="SAM" id="MobiDB-lite"/>
    </source>
</evidence>
<dbReference type="Proteomes" id="UP000736335">
    <property type="component" value="Unassembled WGS sequence"/>
</dbReference>
<reference evidence="2" key="1">
    <citation type="journal article" date="2020" name="Nat. Commun.">
        <title>Large-scale genome sequencing of mycorrhizal fungi provides insights into the early evolution of symbiotic traits.</title>
        <authorList>
            <person name="Miyauchi S."/>
            <person name="Kiss E."/>
            <person name="Kuo A."/>
            <person name="Drula E."/>
            <person name="Kohler A."/>
            <person name="Sanchez-Garcia M."/>
            <person name="Morin E."/>
            <person name="Andreopoulos B."/>
            <person name="Barry K.W."/>
            <person name="Bonito G."/>
            <person name="Buee M."/>
            <person name="Carver A."/>
            <person name="Chen C."/>
            <person name="Cichocki N."/>
            <person name="Clum A."/>
            <person name="Culley D."/>
            <person name="Crous P.W."/>
            <person name="Fauchery L."/>
            <person name="Girlanda M."/>
            <person name="Hayes R.D."/>
            <person name="Keri Z."/>
            <person name="LaButti K."/>
            <person name="Lipzen A."/>
            <person name="Lombard V."/>
            <person name="Magnuson J."/>
            <person name="Maillard F."/>
            <person name="Murat C."/>
            <person name="Nolan M."/>
            <person name="Ohm R.A."/>
            <person name="Pangilinan J."/>
            <person name="Pereira M.F."/>
            <person name="Perotto S."/>
            <person name="Peter M."/>
            <person name="Pfister S."/>
            <person name="Riley R."/>
            <person name="Sitrit Y."/>
            <person name="Stielow J.B."/>
            <person name="Szollosi G."/>
            <person name="Zifcakova L."/>
            <person name="Stursova M."/>
            <person name="Spatafora J.W."/>
            <person name="Tedersoo L."/>
            <person name="Vaario L.M."/>
            <person name="Yamada A."/>
            <person name="Yan M."/>
            <person name="Wang P."/>
            <person name="Xu J."/>
            <person name="Bruns T."/>
            <person name="Baldrian P."/>
            <person name="Vilgalys R."/>
            <person name="Dunand C."/>
            <person name="Henrissat B."/>
            <person name="Grigoriev I.V."/>
            <person name="Hibbett D."/>
            <person name="Nagy L.G."/>
            <person name="Martin F.M."/>
        </authorList>
    </citation>
    <scope>NUCLEOTIDE SEQUENCE</scope>
    <source>
        <strain evidence="2">UH-Tt-Lm1</strain>
    </source>
</reference>
<sequence length="323" mass="35827">MSATLPSPQNDLSSHPAMGYARDPLQVLQDVHGGGHPHVNTEYHQQLRQDSGVYHETQGDANARSERPTAIPVLPAYLQPWLDRVDSGDEEDIPSPVMDQDFMDGDDGHGYPAPEHSYYPLTEFNYVSQDNYVPTPAADDLPEDEVMAFASKYLNLDYGELEPANDAVEAEVASPLTSTGTSTSATGSPHIATLWAFERPSLSLFLDMTEFENKVDANGVPTENLWPWGDYVDRPPGVPEYFNPEAYAREYELWRLERKLAARIARRLAEEAMGGVQRVKSGRRRRRGGKRVAKGKEVRKGANAPVVVAFAGVTVRGRTIYNP</sequence>
<dbReference type="AlphaFoldDB" id="A0A9P6LA63"/>
<organism evidence="2 3">
    <name type="scientific">Thelephora terrestris</name>
    <dbReference type="NCBI Taxonomy" id="56493"/>
    <lineage>
        <taxon>Eukaryota</taxon>
        <taxon>Fungi</taxon>
        <taxon>Dikarya</taxon>
        <taxon>Basidiomycota</taxon>
        <taxon>Agaricomycotina</taxon>
        <taxon>Agaricomycetes</taxon>
        <taxon>Thelephorales</taxon>
        <taxon>Thelephoraceae</taxon>
        <taxon>Thelephora</taxon>
    </lineage>
</organism>
<proteinExistence type="predicted"/>
<keyword evidence="3" id="KW-1185">Reference proteome</keyword>